<comment type="caution">
    <text evidence="4">The sequence shown here is derived from an EMBL/GenBank/DDBJ whole genome shotgun (WGS) entry which is preliminary data.</text>
</comment>
<organism evidence="4 5">
    <name type="scientific">Candidatus Mailhella merdigallinarum</name>
    <dbReference type="NCBI Taxonomy" id="2838658"/>
    <lineage>
        <taxon>Bacteria</taxon>
        <taxon>Pseudomonadati</taxon>
        <taxon>Thermodesulfobacteriota</taxon>
        <taxon>Desulfovibrionia</taxon>
        <taxon>Desulfovibrionales</taxon>
        <taxon>Desulfovibrionaceae</taxon>
        <taxon>Mailhella</taxon>
    </lineage>
</organism>
<protein>
    <submittedName>
        <fullName evidence="4">M23 family metallopeptidase</fullName>
    </submittedName>
</protein>
<dbReference type="EMBL" id="DXAN01000003">
    <property type="protein sequence ID" value="HJA07895.1"/>
    <property type="molecule type" value="Genomic_DNA"/>
</dbReference>
<dbReference type="InterPro" id="IPR016047">
    <property type="entry name" value="M23ase_b-sheet_dom"/>
</dbReference>
<name>A0A9D2HDQ4_9BACT</name>
<evidence type="ECO:0000313" key="5">
    <source>
        <dbReference type="Proteomes" id="UP000824225"/>
    </source>
</evidence>
<dbReference type="InterPro" id="IPR050570">
    <property type="entry name" value="Cell_wall_metabolism_enzyme"/>
</dbReference>
<feature type="domain" description="M23ase beta-sheet core" evidence="3">
    <location>
        <begin position="199"/>
        <end position="293"/>
    </location>
</feature>
<keyword evidence="1" id="KW-0732">Signal</keyword>
<dbReference type="Proteomes" id="UP000824225">
    <property type="component" value="Unassembled WGS sequence"/>
</dbReference>
<keyword evidence="2" id="KW-0472">Membrane</keyword>
<evidence type="ECO:0000256" key="2">
    <source>
        <dbReference type="SAM" id="Phobius"/>
    </source>
</evidence>
<dbReference type="AlphaFoldDB" id="A0A9D2HDQ4"/>
<proteinExistence type="predicted"/>
<sequence length="299" mass="32877">MPFGKYHVVIFKERSGSSRSLRLRGWLGVAVCLVFCLLVAGNIWFGRFYLQARALETRLAEAERSLDERQSQLVGMVGELTAVRNDLQRVQSFDTKLRLMMNIDVGVSDASVGGASSEDLSLGYLPLHRQEMASRKIRLFLQELSDEIRLEEVQQQELLLSMRENRDRLAAMPSIWPVEGFVSSGFGSRSSPFTGRVQTHKGLDIAARMGTPIHAPARGVVTAAGTDGAYGISVDLNHGGGLTTKYAHMSKLAVKSGQTVERGDVIGYVGRTGRATGPHLHYEVRLNGVPTNPYAYLLN</sequence>
<reference evidence="4" key="2">
    <citation type="submission" date="2021-04" db="EMBL/GenBank/DDBJ databases">
        <authorList>
            <person name="Gilroy R."/>
        </authorList>
    </citation>
    <scope>NUCLEOTIDE SEQUENCE</scope>
    <source>
        <strain evidence="4">CHK186-16707</strain>
    </source>
</reference>
<dbReference type="Gene3D" id="2.70.70.10">
    <property type="entry name" value="Glucose Permease (Domain IIA)"/>
    <property type="match status" value="1"/>
</dbReference>
<gene>
    <name evidence="4" type="ORF">H9962_01700</name>
</gene>
<dbReference type="InterPro" id="IPR011055">
    <property type="entry name" value="Dup_hybrid_motif"/>
</dbReference>
<feature type="transmembrane region" description="Helical" evidence="2">
    <location>
        <begin position="21"/>
        <end position="45"/>
    </location>
</feature>
<dbReference type="SUPFAM" id="SSF51261">
    <property type="entry name" value="Duplicated hybrid motif"/>
    <property type="match status" value="1"/>
</dbReference>
<dbReference type="GO" id="GO:0004222">
    <property type="term" value="F:metalloendopeptidase activity"/>
    <property type="evidence" value="ECO:0007669"/>
    <property type="project" value="TreeGrafter"/>
</dbReference>
<keyword evidence="2" id="KW-0812">Transmembrane</keyword>
<dbReference type="PANTHER" id="PTHR21666:SF289">
    <property type="entry name" value="L-ALA--D-GLU ENDOPEPTIDASE"/>
    <property type="match status" value="1"/>
</dbReference>
<keyword evidence="2" id="KW-1133">Transmembrane helix</keyword>
<evidence type="ECO:0000313" key="4">
    <source>
        <dbReference type="EMBL" id="HJA07895.1"/>
    </source>
</evidence>
<dbReference type="PANTHER" id="PTHR21666">
    <property type="entry name" value="PEPTIDASE-RELATED"/>
    <property type="match status" value="1"/>
</dbReference>
<accession>A0A9D2HDQ4</accession>
<reference evidence="4" key="1">
    <citation type="journal article" date="2021" name="PeerJ">
        <title>Extensive microbial diversity within the chicken gut microbiome revealed by metagenomics and culture.</title>
        <authorList>
            <person name="Gilroy R."/>
            <person name="Ravi A."/>
            <person name="Getino M."/>
            <person name="Pursley I."/>
            <person name="Horton D.L."/>
            <person name="Alikhan N.F."/>
            <person name="Baker D."/>
            <person name="Gharbi K."/>
            <person name="Hall N."/>
            <person name="Watson M."/>
            <person name="Adriaenssens E.M."/>
            <person name="Foster-Nyarko E."/>
            <person name="Jarju S."/>
            <person name="Secka A."/>
            <person name="Antonio M."/>
            <person name="Oren A."/>
            <person name="Chaudhuri R.R."/>
            <person name="La Ragione R."/>
            <person name="Hildebrand F."/>
            <person name="Pallen M.J."/>
        </authorList>
    </citation>
    <scope>NUCLEOTIDE SEQUENCE</scope>
    <source>
        <strain evidence="4">CHK186-16707</strain>
    </source>
</reference>
<dbReference type="FunFam" id="2.70.70.10:FF:000006">
    <property type="entry name" value="M23 family peptidase"/>
    <property type="match status" value="1"/>
</dbReference>
<evidence type="ECO:0000259" key="3">
    <source>
        <dbReference type="Pfam" id="PF01551"/>
    </source>
</evidence>
<dbReference type="CDD" id="cd12797">
    <property type="entry name" value="M23_peptidase"/>
    <property type="match status" value="1"/>
</dbReference>
<dbReference type="Pfam" id="PF01551">
    <property type="entry name" value="Peptidase_M23"/>
    <property type="match status" value="1"/>
</dbReference>
<evidence type="ECO:0000256" key="1">
    <source>
        <dbReference type="ARBA" id="ARBA00022729"/>
    </source>
</evidence>